<evidence type="ECO:0000256" key="1">
    <source>
        <dbReference type="SAM" id="MobiDB-lite"/>
    </source>
</evidence>
<organism evidence="2 3">
    <name type="scientific">Hafnia alvei ATCC 51873</name>
    <dbReference type="NCBI Taxonomy" id="1002364"/>
    <lineage>
        <taxon>Bacteria</taxon>
        <taxon>Pseudomonadati</taxon>
        <taxon>Pseudomonadota</taxon>
        <taxon>Gammaproteobacteria</taxon>
        <taxon>Enterobacterales</taxon>
        <taxon>Hafniaceae</taxon>
        <taxon>Hafnia</taxon>
    </lineage>
</organism>
<proteinExistence type="predicted"/>
<evidence type="ECO:0000313" key="3">
    <source>
        <dbReference type="Proteomes" id="UP000005959"/>
    </source>
</evidence>
<sequence length="39" mass="4527">MYIINNPNDFMKKNKPTPTTSSLFPITTDNDLTKINKRN</sequence>
<dbReference type="HOGENOM" id="CLU_3310608_0_0_6"/>
<dbReference type="AlphaFoldDB" id="G9Y0R1"/>
<protein>
    <submittedName>
        <fullName evidence="2">Uncharacterized protein</fullName>
    </submittedName>
</protein>
<comment type="caution">
    <text evidence="2">The sequence shown here is derived from an EMBL/GenBank/DDBJ whole genome shotgun (WGS) entry which is preliminary data.</text>
</comment>
<gene>
    <name evidence="2" type="ORF">HMPREF0454_00119</name>
</gene>
<reference evidence="2 3" key="1">
    <citation type="submission" date="2011-08" db="EMBL/GenBank/DDBJ databases">
        <authorList>
            <person name="Weinstock G."/>
            <person name="Sodergren E."/>
            <person name="Clifton S."/>
            <person name="Fulton L."/>
            <person name="Fulton B."/>
            <person name="Courtney L."/>
            <person name="Fronick C."/>
            <person name="Harrison M."/>
            <person name="Strong C."/>
            <person name="Farmer C."/>
            <person name="Delahaunty K."/>
            <person name="Markovic C."/>
            <person name="Hall O."/>
            <person name="Minx P."/>
            <person name="Tomlinson C."/>
            <person name="Mitreva M."/>
            <person name="Hou S."/>
            <person name="Chen J."/>
            <person name="Wollam A."/>
            <person name="Pepin K.H."/>
            <person name="Johnson M."/>
            <person name="Bhonagiri V."/>
            <person name="Zhang X."/>
            <person name="Suruliraj S."/>
            <person name="Warren W."/>
            <person name="Chinwalla A."/>
            <person name="Mardis E.R."/>
            <person name="Wilson R.K."/>
        </authorList>
    </citation>
    <scope>NUCLEOTIDE SEQUENCE [LARGE SCALE GENOMIC DNA]</scope>
    <source>
        <strain evidence="2 3">ATCC 51873</strain>
    </source>
</reference>
<accession>G9Y0R1</accession>
<name>G9Y0R1_HAFAL</name>
<feature type="region of interest" description="Disordered" evidence="1">
    <location>
        <begin position="1"/>
        <end position="39"/>
    </location>
</feature>
<feature type="compositionally biased region" description="Polar residues" evidence="1">
    <location>
        <begin position="16"/>
        <end position="30"/>
    </location>
</feature>
<dbReference type="Proteomes" id="UP000005959">
    <property type="component" value="Unassembled WGS sequence"/>
</dbReference>
<dbReference type="EMBL" id="AGCI01000004">
    <property type="protein sequence ID" value="EHM48507.1"/>
    <property type="molecule type" value="Genomic_DNA"/>
</dbReference>
<evidence type="ECO:0000313" key="2">
    <source>
        <dbReference type="EMBL" id="EHM48507.1"/>
    </source>
</evidence>